<evidence type="ECO:0000256" key="2">
    <source>
        <dbReference type="ARBA" id="ARBA00005988"/>
    </source>
</evidence>
<keyword evidence="3" id="KW-0645">Protease</keyword>
<keyword evidence="5" id="KW-0862">Zinc</keyword>
<dbReference type="Pfam" id="PF00246">
    <property type="entry name" value="Peptidase_M14"/>
    <property type="match status" value="1"/>
</dbReference>
<dbReference type="InterPro" id="IPR000834">
    <property type="entry name" value="Peptidase_M14"/>
</dbReference>
<gene>
    <name evidence="8" type="ORF">NATSA_03030</name>
</gene>
<dbReference type="PANTHER" id="PTHR11705">
    <property type="entry name" value="PROTEASE FAMILY M14 CARBOXYPEPTIDASE A,B"/>
    <property type="match status" value="1"/>
</dbReference>
<name>A0A8J7USL1_9BACT</name>
<sequence>MTRTITPDLMWNYDRFLKELDRTRPNVHENEIGRSEQGKPIFGFVFGEGDLKVSLMAGAHADEPVGPNTLYKMTLGMLQHPGKYHSLFRSFRFIIIPHINPDGDQANSAWMHRWPDFPAYFQHAKREKPGRDIEFGYPEMRPENCAATDFWNSTGGADIHFSLHGMAYSEGYLLLINDQWEQDTRPWRQKYDRQMALHGLLPHDYNRNGEKGFNYFGPGFSSTPKGSAMRDFFLQKGDEETSSLFHDSSMEFHLKMNPDALCMVTELPLFLVNHSGNSEKPLNYLALKEELEELRGAGKWEGIENVAARYGLRPFPLSLAMMLQRYTIGSALELIR</sequence>
<comment type="cofactor">
    <cofactor evidence="1">
        <name>Zn(2+)</name>
        <dbReference type="ChEBI" id="CHEBI:29105"/>
    </cofactor>
</comment>
<reference evidence="8" key="1">
    <citation type="submission" date="2021-02" db="EMBL/GenBank/DDBJ databases">
        <title>Natronogracilivirga saccharolytica gen. nov. sp. nov. a new anaerobic, haloalkiliphilic carbohydrate-fermenting bacterium from soda lake and proposing of Cyclonatronumiaceae fam. nov. in the phylum Balneolaeota.</title>
        <authorList>
            <person name="Zhilina T.N."/>
            <person name="Sorokin D.Y."/>
            <person name="Zavarzina D.G."/>
            <person name="Toshchakov S.V."/>
            <person name="Kublanov I.V."/>
        </authorList>
    </citation>
    <scope>NUCLEOTIDE SEQUENCE</scope>
    <source>
        <strain evidence="8">Z-1702</strain>
    </source>
</reference>
<dbReference type="GO" id="GO:0006508">
    <property type="term" value="P:proteolysis"/>
    <property type="evidence" value="ECO:0007669"/>
    <property type="project" value="UniProtKB-KW"/>
</dbReference>
<dbReference type="SUPFAM" id="SSF53187">
    <property type="entry name" value="Zn-dependent exopeptidases"/>
    <property type="match status" value="1"/>
</dbReference>
<protein>
    <recommendedName>
        <fullName evidence="7">Peptidase M14 domain-containing protein</fullName>
    </recommendedName>
</protein>
<comment type="caution">
    <text evidence="8">The sequence shown here is derived from an EMBL/GenBank/DDBJ whole genome shotgun (WGS) entry which is preliminary data.</text>
</comment>
<keyword evidence="6" id="KW-0482">Metalloprotease</keyword>
<dbReference type="GO" id="GO:0004181">
    <property type="term" value="F:metallocarboxypeptidase activity"/>
    <property type="evidence" value="ECO:0007669"/>
    <property type="project" value="InterPro"/>
</dbReference>
<evidence type="ECO:0000256" key="1">
    <source>
        <dbReference type="ARBA" id="ARBA00001947"/>
    </source>
</evidence>
<feature type="domain" description="Peptidase M14" evidence="7">
    <location>
        <begin position="15"/>
        <end position="108"/>
    </location>
</feature>
<evidence type="ECO:0000313" key="8">
    <source>
        <dbReference type="EMBL" id="MBP3191631.1"/>
    </source>
</evidence>
<evidence type="ECO:0000256" key="4">
    <source>
        <dbReference type="ARBA" id="ARBA00022801"/>
    </source>
</evidence>
<evidence type="ECO:0000256" key="5">
    <source>
        <dbReference type="ARBA" id="ARBA00022833"/>
    </source>
</evidence>
<evidence type="ECO:0000256" key="3">
    <source>
        <dbReference type="ARBA" id="ARBA00022670"/>
    </source>
</evidence>
<keyword evidence="9" id="KW-1185">Reference proteome</keyword>
<dbReference type="PANTHER" id="PTHR11705:SF143">
    <property type="entry name" value="SLL0236 PROTEIN"/>
    <property type="match status" value="1"/>
</dbReference>
<keyword evidence="4" id="KW-0378">Hydrolase</keyword>
<dbReference type="EMBL" id="JAFIDN010000002">
    <property type="protein sequence ID" value="MBP3191631.1"/>
    <property type="molecule type" value="Genomic_DNA"/>
</dbReference>
<accession>A0A8J7USL1</accession>
<proteinExistence type="inferred from homology"/>
<organism evidence="8 9">
    <name type="scientific">Natronogracilivirga saccharolytica</name>
    <dbReference type="NCBI Taxonomy" id="2812953"/>
    <lineage>
        <taxon>Bacteria</taxon>
        <taxon>Pseudomonadati</taxon>
        <taxon>Balneolota</taxon>
        <taxon>Balneolia</taxon>
        <taxon>Balneolales</taxon>
        <taxon>Cyclonatronaceae</taxon>
        <taxon>Natronogracilivirga</taxon>
    </lineage>
</organism>
<dbReference type="Gene3D" id="3.40.630.10">
    <property type="entry name" value="Zn peptidases"/>
    <property type="match status" value="1"/>
</dbReference>
<dbReference type="GO" id="GO:0005615">
    <property type="term" value="C:extracellular space"/>
    <property type="evidence" value="ECO:0007669"/>
    <property type="project" value="TreeGrafter"/>
</dbReference>
<comment type="similarity">
    <text evidence="2">Belongs to the peptidase M14 family.</text>
</comment>
<dbReference type="Proteomes" id="UP000673975">
    <property type="component" value="Unassembled WGS sequence"/>
</dbReference>
<dbReference type="AlphaFoldDB" id="A0A8J7USL1"/>
<evidence type="ECO:0000313" key="9">
    <source>
        <dbReference type="Proteomes" id="UP000673975"/>
    </source>
</evidence>
<evidence type="ECO:0000259" key="7">
    <source>
        <dbReference type="Pfam" id="PF00246"/>
    </source>
</evidence>
<dbReference type="GO" id="GO:0008270">
    <property type="term" value="F:zinc ion binding"/>
    <property type="evidence" value="ECO:0007669"/>
    <property type="project" value="InterPro"/>
</dbReference>
<evidence type="ECO:0000256" key="6">
    <source>
        <dbReference type="ARBA" id="ARBA00023049"/>
    </source>
</evidence>